<organism evidence="1 2">
    <name type="scientific">Sorghum bicolor</name>
    <name type="common">Sorghum</name>
    <name type="synonym">Sorghum vulgare</name>
    <dbReference type="NCBI Taxonomy" id="4558"/>
    <lineage>
        <taxon>Eukaryota</taxon>
        <taxon>Viridiplantae</taxon>
        <taxon>Streptophyta</taxon>
        <taxon>Embryophyta</taxon>
        <taxon>Tracheophyta</taxon>
        <taxon>Spermatophyta</taxon>
        <taxon>Magnoliopsida</taxon>
        <taxon>Liliopsida</taxon>
        <taxon>Poales</taxon>
        <taxon>Poaceae</taxon>
        <taxon>PACMAD clade</taxon>
        <taxon>Panicoideae</taxon>
        <taxon>Andropogonodae</taxon>
        <taxon>Andropogoneae</taxon>
        <taxon>Sorghinae</taxon>
        <taxon>Sorghum</taxon>
    </lineage>
</organism>
<sequence>MSAFLNASMDMVLTWTLPTHYGCPPLPKMAWSLQAVSDSERPHHRHREAVIESKMQVDKTSQLKFLLLYASTGKKNP</sequence>
<dbReference type="Proteomes" id="UP000807115">
    <property type="component" value="Chromosome 9"/>
</dbReference>
<comment type="caution">
    <text evidence="1">The sequence shown here is derived from an EMBL/GenBank/DDBJ whole genome shotgun (WGS) entry which is preliminary data.</text>
</comment>
<evidence type="ECO:0000313" key="2">
    <source>
        <dbReference type="Proteomes" id="UP000807115"/>
    </source>
</evidence>
<dbReference type="AlphaFoldDB" id="A0A921U4Q1"/>
<dbReference type="EMBL" id="CM027688">
    <property type="protein sequence ID" value="KAG0517690.1"/>
    <property type="molecule type" value="Genomic_DNA"/>
</dbReference>
<gene>
    <name evidence="1" type="ORF">BDA96_09G111000</name>
</gene>
<protein>
    <submittedName>
        <fullName evidence="1">Uncharacterized protein</fullName>
    </submittedName>
</protein>
<proteinExistence type="predicted"/>
<name>A0A921U4Q1_SORBI</name>
<reference evidence="1" key="1">
    <citation type="journal article" date="2019" name="BMC Genomics">
        <title>A new reference genome for Sorghum bicolor reveals high levels of sequence similarity between sweet and grain genotypes: implications for the genetics of sugar metabolism.</title>
        <authorList>
            <person name="Cooper E.A."/>
            <person name="Brenton Z.W."/>
            <person name="Flinn B.S."/>
            <person name="Jenkins J."/>
            <person name="Shu S."/>
            <person name="Flowers D."/>
            <person name="Luo F."/>
            <person name="Wang Y."/>
            <person name="Xia P."/>
            <person name="Barry K."/>
            <person name="Daum C."/>
            <person name="Lipzen A."/>
            <person name="Yoshinaga Y."/>
            <person name="Schmutz J."/>
            <person name="Saski C."/>
            <person name="Vermerris W."/>
            <person name="Kresovich S."/>
        </authorList>
    </citation>
    <scope>NUCLEOTIDE SEQUENCE</scope>
</reference>
<evidence type="ECO:0000313" key="1">
    <source>
        <dbReference type="EMBL" id="KAG0517690.1"/>
    </source>
</evidence>
<reference evidence="1" key="2">
    <citation type="submission" date="2020-10" db="EMBL/GenBank/DDBJ databases">
        <authorList>
            <person name="Cooper E.A."/>
            <person name="Brenton Z.W."/>
            <person name="Flinn B.S."/>
            <person name="Jenkins J."/>
            <person name="Shu S."/>
            <person name="Flowers D."/>
            <person name="Luo F."/>
            <person name="Wang Y."/>
            <person name="Xia P."/>
            <person name="Barry K."/>
            <person name="Daum C."/>
            <person name="Lipzen A."/>
            <person name="Yoshinaga Y."/>
            <person name="Schmutz J."/>
            <person name="Saski C."/>
            <person name="Vermerris W."/>
            <person name="Kresovich S."/>
        </authorList>
    </citation>
    <scope>NUCLEOTIDE SEQUENCE</scope>
</reference>
<accession>A0A921U4Q1</accession>